<sequence>MADFRRLNLRTLLATASLLALAACSGGSGGFDVDMRNLSGGLDTTDATRLATERRPAPDENGIISYPNFQVVVAQRGDTIRSMAGRLGLGAKELADYNGIAPDVPLRAGEVIALPRKVDTSGEDGNVDITSLASGALDRVDGGNPPEQVETTTLDPPAAGPAPESSSGPEPIRHKVERGETAYSIARRYKVSVRSLAEWNGLGSDMNVREGAYLLIPVASDDQPAPPPPETAETTSAPGEGTLTPEPPSASKPLPEENEVASVAPPPSPSLSEERSEENAARLLLPVSGSIIRPYDKGKNDGIDIASSAGTPVKVADDGVIAAITRDTEEVPILVVRHANNLLTVYANIQNIPVSKGDRVTRGQTIAEVRDTSPAFLHFEVREGFESVDPVPYVN</sequence>
<dbReference type="PANTHER" id="PTHR21666">
    <property type="entry name" value="PEPTIDASE-RELATED"/>
    <property type="match status" value="1"/>
</dbReference>
<feature type="region of interest" description="Disordered" evidence="1">
    <location>
        <begin position="219"/>
        <end position="278"/>
    </location>
</feature>
<dbReference type="RefSeq" id="WP_275566242.1">
    <property type="nucleotide sequence ID" value="NZ_JARGYC010000009.1"/>
</dbReference>
<dbReference type="Pfam" id="PF01551">
    <property type="entry name" value="Peptidase_M23"/>
    <property type="match status" value="1"/>
</dbReference>
<feature type="compositionally biased region" description="Low complexity" evidence="1">
    <location>
        <begin position="161"/>
        <end position="170"/>
    </location>
</feature>
<dbReference type="CDD" id="cd12797">
    <property type="entry name" value="M23_peptidase"/>
    <property type="match status" value="1"/>
</dbReference>
<feature type="compositionally biased region" description="Low complexity" evidence="1">
    <location>
        <begin position="231"/>
        <end position="242"/>
    </location>
</feature>
<dbReference type="PROSITE" id="PS51257">
    <property type="entry name" value="PROKAR_LIPOPROTEIN"/>
    <property type="match status" value="1"/>
</dbReference>
<dbReference type="InterPro" id="IPR018392">
    <property type="entry name" value="LysM"/>
</dbReference>
<dbReference type="AlphaFoldDB" id="A0AAE3T799"/>
<feature type="signal peptide" evidence="2">
    <location>
        <begin position="1"/>
        <end position="22"/>
    </location>
</feature>
<dbReference type="Gene3D" id="2.70.70.10">
    <property type="entry name" value="Glucose Permease (Domain IIA)"/>
    <property type="match status" value="1"/>
</dbReference>
<dbReference type="InterPro" id="IPR016047">
    <property type="entry name" value="M23ase_b-sheet_dom"/>
</dbReference>
<dbReference type="PROSITE" id="PS51782">
    <property type="entry name" value="LYSM"/>
    <property type="match status" value="1"/>
</dbReference>
<keyword evidence="5" id="KW-1185">Reference proteome</keyword>
<dbReference type="Proteomes" id="UP001220964">
    <property type="component" value="Unassembled WGS sequence"/>
</dbReference>
<dbReference type="PANTHER" id="PTHR21666:SF270">
    <property type="entry name" value="MUREIN HYDROLASE ACTIVATOR ENVC"/>
    <property type="match status" value="1"/>
</dbReference>
<reference evidence="4" key="1">
    <citation type="submission" date="2023-03" db="EMBL/GenBank/DDBJ databases">
        <title>Multiphase analysis and comparison of six strains from genera Psychromarinibacter, Lutimaribacter, and Maritimibacter, including a novel species: Psychromarinibacter sediminicola sp. nov.</title>
        <authorList>
            <person name="Wang Y.-H."/>
            <person name="Ye M.-Q."/>
            <person name="Du Z.-J."/>
        </authorList>
    </citation>
    <scope>NUCLEOTIDE SEQUENCE</scope>
    <source>
        <strain evidence="4">C21-152</strain>
    </source>
</reference>
<evidence type="ECO:0000256" key="2">
    <source>
        <dbReference type="SAM" id="SignalP"/>
    </source>
</evidence>
<dbReference type="Gene3D" id="3.10.350.10">
    <property type="entry name" value="LysM domain"/>
    <property type="match status" value="1"/>
</dbReference>
<dbReference type="InterPro" id="IPR050570">
    <property type="entry name" value="Cell_wall_metabolism_enzyme"/>
</dbReference>
<dbReference type="SUPFAM" id="SSF54106">
    <property type="entry name" value="LysM domain"/>
    <property type="match status" value="1"/>
</dbReference>
<dbReference type="SMART" id="SM00257">
    <property type="entry name" value="LysM"/>
    <property type="match status" value="2"/>
</dbReference>
<feature type="region of interest" description="Disordered" evidence="1">
    <location>
        <begin position="134"/>
        <end position="179"/>
    </location>
</feature>
<dbReference type="EMBL" id="JARGYC010000009">
    <property type="protein sequence ID" value="MDF0600097.1"/>
    <property type="molecule type" value="Genomic_DNA"/>
</dbReference>
<evidence type="ECO:0000259" key="3">
    <source>
        <dbReference type="PROSITE" id="PS51782"/>
    </source>
</evidence>
<protein>
    <submittedName>
        <fullName evidence="4">Peptidoglycan DD-metalloendopeptidase family protein</fullName>
    </submittedName>
</protein>
<comment type="caution">
    <text evidence="4">The sequence shown here is derived from an EMBL/GenBank/DDBJ whole genome shotgun (WGS) entry which is preliminary data.</text>
</comment>
<feature type="chain" id="PRO_5042176396" evidence="2">
    <location>
        <begin position="23"/>
        <end position="395"/>
    </location>
</feature>
<evidence type="ECO:0000313" key="4">
    <source>
        <dbReference type="EMBL" id="MDF0600097.1"/>
    </source>
</evidence>
<dbReference type="SUPFAM" id="SSF51261">
    <property type="entry name" value="Duplicated hybrid motif"/>
    <property type="match status" value="1"/>
</dbReference>
<accession>A0AAE3T799</accession>
<gene>
    <name evidence="4" type="ORF">P1J78_05080</name>
</gene>
<dbReference type="CDD" id="cd00118">
    <property type="entry name" value="LysM"/>
    <property type="match status" value="1"/>
</dbReference>
<keyword evidence="2" id="KW-0732">Signal</keyword>
<organism evidence="4 5">
    <name type="scientific">Psychromarinibacter sediminicola</name>
    <dbReference type="NCBI Taxonomy" id="3033385"/>
    <lineage>
        <taxon>Bacteria</taxon>
        <taxon>Pseudomonadati</taxon>
        <taxon>Pseudomonadota</taxon>
        <taxon>Alphaproteobacteria</taxon>
        <taxon>Rhodobacterales</taxon>
        <taxon>Paracoccaceae</taxon>
        <taxon>Psychromarinibacter</taxon>
    </lineage>
</organism>
<name>A0AAE3T799_9RHOB</name>
<evidence type="ECO:0000256" key="1">
    <source>
        <dbReference type="SAM" id="MobiDB-lite"/>
    </source>
</evidence>
<feature type="domain" description="LysM" evidence="3">
    <location>
        <begin position="172"/>
        <end position="216"/>
    </location>
</feature>
<dbReference type="Pfam" id="PF01476">
    <property type="entry name" value="LysM"/>
    <property type="match status" value="2"/>
</dbReference>
<evidence type="ECO:0000313" key="5">
    <source>
        <dbReference type="Proteomes" id="UP001220964"/>
    </source>
</evidence>
<dbReference type="InterPro" id="IPR036779">
    <property type="entry name" value="LysM_dom_sf"/>
</dbReference>
<dbReference type="GO" id="GO:0004222">
    <property type="term" value="F:metalloendopeptidase activity"/>
    <property type="evidence" value="ECO:0007669"/>
    <property type="project" value="TreeGrafter"/>
</dbReference>
<dbReference type="InterPro" id="IPR011055">
    <property type="entry name" value="Dup_hybrid_motif"/>
</dbReference>
<proteinExistence type="predicted"/>